<keyword evidence="1" id="KW-0472">Membrane</keyword>
<dbReference type="RefSeq" id="WP_190928502.1">
    <property type="nucleotide sequence ID" value="NZ_JACXJA010000016.1"/>
</dbReference>
<evidence type="ECO:0000313" key="3">
    <source>
        <dbReference type="Proteomes" id="UP000639396"/>
    </source>
</evidence>
<comment type="caution">
    <text evidence="2">The sequence shown here is derived from an EMBL/GenBank/DDBJ whole genome shotgun (WGS) entry which is preliminary data.</text>
</comment>
<evidence type="ECO:0000313" key="2">
    <source>
        <dbReference type="EMBL" id="MBD2863052.1"/>
    </source>
</evidence>
<keyword evidence="1" id="KW-1133">Transmembrane helix</keyword>
<dbReference type="AlphaFoldDB" id="A0A927CAB6"/>
<evidence type="ECO:0000256" key="1">
    <source>
        <dbReference type="SAM" id="Phobius"/>
    </source>
</evidence>
<dbReference type="Proteomes" id="UP000639396">
    <property type="component" value="Unassembled WGS sequence"/>
</dbReference>
<organism evidence="2 3">
    <name type="scientific">Paenibacillus oceani</name>
    <dbReference type="NCBI Taxonomy" id="2772510"/>
    <lineage>
        <taxon>Bacteria</taxon>
        <taxon>Bacillati</taxon>
        <taxon>Bacillota</taxon>
        <taxon>Bacilli</taxon>
        <taxon>Bacillales</taxon>
        <taxon>Paenibacillaceae</taxon>
        <taxon>Paenibacillus</taxon>
    </lineage>
</organism>
<gene>
    <name evidence="2" type="ORF">IDH45_13750</name>
</gene>
<dbReference type="EMBL" id="JACXJA010000016">
    <property type="protein sequence ID" value="MBD2863052.1"/>
    <property type="molecule type" value="Genomic_DNA"/>
</dbReference>
<feature type="transmembrane region" description="Helical" evidence="1">
    <location>
        <begin position="253"/>
        <end position="277"/>
    </location>
</feature>
<keyword evidence="3" id="KW-1185">Reference proteome</keyword>
<reference evidence="2" key="1">
    <citation type="submission" date="2020-09" db="EMBL/GenBank/DDBJ databases">
        <title>A novel bacterium of genus Paenibacillus, isolated from South China Sea.</title>
        <authorList>
            <person name="Huang H."/>
            <person name="Mo K."/>
            <person name="Hu Y."/>
        </authorList>
    </citation>
    <scope>NUCLEOTIDE SEQUENCE</scope>
    <source>
        <strain evidence="2">IB182363</strain>
    </source>
</reference>
<accession>A0A927CAB6</accession>
<sequence length="292" mass="33819">MGVKGIGVILAGAVLLLFSAWPLYLMGQELFLERKVRQQADIDRIYVNFLELGKVEILGRGVPIPVTRISVRNRVEAAGESREPLSYDDYYRYMENTASETVRYTREYTWENQVIRIEDETAPGVRSRDSHSRSPLRITINQNDWSVSDPVEVRSYFLDENRYHGYFGMLTVRHRDHDQLVLVQRISEIGDFHVPSLAWRVLSIASDGQVREERFEYGERADDPIRVKYIQQSSASPISFGYRSNMLHVWPSLWFPVLYPWTTGGLGLLLLAAGGTVRWADRRKIKSVRHRQ</sequence>
<name>A0A927CAB6_9BACL</name>
<keyword evidence="1" id="KW-0812">Transmembrane</keyword>
<proteinExistence type="predicted"/>
<protein>
    <submittedName>
        <fullName evidence="2">Uncharacterized protein</fullName>
    </submittedName>
</protein>